<accession>A0AAW1HX25</accession>
<dbReference type="AlphaFoldDB" id="A0AAW1HX25"/>
<dbReference type="PANTHER" id="PTHR19303">
    <property type="entry name" value="TRANSPOSON"/>
    <property type="match status" value="1"/>
</dbReference>
<evidence type="ECO:0000256" key="2">
    <source>
        <dbReference type="SAM" id="MobiDB-lite"/>
    </source>
</evidence>
<feature type="domain" description="DDE-1" evidence="3">
    <location>
        <begin position="95"/>
        <end position="238"/>
    </location>
</feature>
<keyword evidence="4" id="KW-0378">Hydrolase</keyword>
<dbReference type="InterPro" id="IPR036397">
    <property type="entry name" value="RNaseH_sf"/>
</dbReference>
<dbReference type="EMBL" id="JASPKY010000843">
    <property type="protein sequence ID" value="KAK9681118.1"/>
    <property type="molecule type" value="Genomic_DNA"/>
</dbReference>
<keyword evidence="5" id="KW-1185">Reference proteome</keyword>
<keyword evidence="4" id="KW-0540">Nuclease</keyword>
<name>A0AAW1HX25_POPJA</name>
<dbReference type="Gene3D" id="3.30.420.10">
    <property type="entry name" value="Ribonuclease H-like superfamily/Ribonuclease H"/>
    <property type="match status" value="1"/>
</dbReference>
<comment type="subcellular location">
    <subcellularLocation>
        <location evidence="1">Nucleus</location>
    </subcellularLocation>
</comment>
<reference evidence="4 5" key="1">
    <citation type="journal article" date="2024" name="BMC Genomics">
        <title>De novo assembly and annotation of Popillia japonica's genome with initial clues to its potential as an invasive pest.</title>
        <authorList>
            <person name="Cucini C."/>
            <person name="Boschi S."/>
            <person name="Funari R."/>
            <person name="Cardaioli E."/>
            <person name="Iannotti N."/>
            <person name="Marturano G."/>
            <person name="Paoli F."/>
            <person name="Bruttini M."/>
            <person name="Carapelli A."/>
            <person name="Frati F."/>
            <person name="Nardi F."/>
        </authorList>
    </citation>
    <scope>NUCLEOTIDE SEQUENCE [LARGE SCALE GENOMIC DNA]</scope>
    <source>
        <strain evidence="4">DMR45628</strain>
    </source>
</reference>
<dbReference type="PANTHER" id="PTHR19303:SF74">
    <property type="entry name" value="POGO TRANSPOSABLE ELEMENT WITH KRAB DOMAIN"/>
    <property type="match status" value="1"/>
</dbReference>
<dbReference type="SUPFAM" id="SSF46689">
    <property type="entry name" value="Homeodomain-like"/>
    <property type="match status" value="1"/>
</dbReference>
<dbReference type="GO" id="GO:0003677">
    <property type="term" value="F:DNA binding"/>
    <property type="evidence" value="ECO:0007669"/>
    <property type="project" value="TreeGrafter"/>
</dbReference>
<sequence length="711" mass="81782">MPGRKWFDSFMKRHPEVSKKKAEFINKARAAVSEESIKRWFSHVKELLGTDATILNNPGRIFNMDETAIFLSPKGSLILGPKGKNVYDVGISDKDNVTTLVAVNAEGSIAPPLTIYKFKRLPKTYANAAPKNWGTGTSDSGWMQSRQFYEYFANVFIKFLDSKSITRPIIVFVDGHSSHLSLNLGNLGRENGIILICLPPNTIHLLQPLDVAFFYPLKQAWKKIARKWLYDHEGQNIQNKDIPAALNSILTEKDFTGAIKSGFRVRGLYPFDENAPNYEKCVRKNLLHSNDELKNSNMNNEMSHLNVLEQQMDPWVLQSFKTTYGTQYFWQGEDRYLELYNLWRSIKVDVDQESELNTFQEMETDENQNEQVTTFNLETIEAAEIQTKLTSSNENENIEDNILVFDFSELHNIEESIEASEEKIIDRDVNNKEINILQNIVIKEASEKSDNFNESSNNDKDVRLLKKMTASGVLQEVKTWPDDSTGHSKRKKIPLPSVITSDKWIEIFEDDQTNNGNNEIFLGNTTTEKETILDKSDAKKSKKQTRKSIERNEEQQPTKEDNTNTGIAEMPQKYTRKTTILSYTAEDLQNALDAIRKDGRKIREVGRCFKIPEWTLRKKLSEDDLKLPRLGRKTVFTQDTEVELKEYILLLSKLFYGLTPGGLRRLAFRYAEHHSINHNFNRKTGLAGKHGFMVFLKRFPVIKLRQPEAPV</sequence>
<dbReference type="Proteomes" id="UP001458880">
    <property type="component" value="Unassembled WGS sequence"/>
</dbReference>
<dbReference type="GO" id="GO:0004519">
    <property type="term" value="F:endonuclease activity"/>
    <property type="evidence" value="ECO:0007669"/>
    <property type="project" value="UniProtKB-KW"/>
</dbReference>
<feature type="compositionally biased region" description="Basic and acidic residues" evidence="2">
    <location>
        <begin position="547"/>
        <end position="562"/>
    </location>
</feature>
<protein>
    <submittedName>
        <fullName evidence="4">DDE superfamily endonuclease</fullName>
    </submittedName>
</protein>
<dbReference type="InterPro" id="IPR009057">
    <property type="entry name" value="Homeodomain-like_sf"/>
</dbReference>
<keyword evidence="4" id="KW-0255">Endonuclease</keyword>
<dbReference type="Gene3D" id="1.10.10.60">
    <property type="entry name" value="Homeodomain-like"/>
    <property type="match status" value="1"/>
</dbReference>
<evidence type="ECO:0000313" key="4">
    <source>
        <dbReference type="EMBL" id="KAK9681118.1"/>
    </source>
</evidence>
<gene>
    <name evidence="4" type="ORF">QE152_g38556</name>
</gene>
<dbReference type="InterPro" id="IPR050863">
    <property type="entry name" value="CenT-Element_Derived"/>
</dbReference>
<evidence type="ECO:0000259" key="3">
    <source>
        <dbReference type="Pfam" id="PF03184"/>
    </source>
</evidence>
<dbReference type="GO" id="GO:0005634">
    <property type="term" value="C:nucleus"/>
    <property type="evidence" value="ECO:0007669"/>
    <property type="project" value="UniProtKB-SubCell"/>
</dbReference>
<comment type="caution">
    <text evidence="4">The sequence shown here is derived from an EMBL/GenBank/DDBJ whole genome shotgun (WGS) entry which is preliminary data.</text>
</comment>
<feature type="region of interest" description="Disordered" evidence="2">
    <location>
        <begin position="532"/>
        <end position="571"/>
    </location>
</feature>
<organism evidence="4 5">
    <name type="scientific">Popillia japonica</name>
    <name type="common">Japanese beetle</name>
    <dbReference type="NCBI Taxonomy" id="7064"/>
    <lineage>
        <taxon>Eukaryota</taxon>
        <taxon>Metazoa</taxon>
        <taxon>Ecdysozoa</taxon>
        <taxon>Arthropoda</taxon>
        <taxon>Hexapoda</taxon>
        <taxon>Insecta</taxon>
        <taxon>Pterygota</taxon>
        <taxon>Neoptera</taxon>
        <taxon>Endopterygota</taxon>
        <taxon>Coleoptera</taxon>
        <taxon>Polyphaga</taxon>
        <taxon>Scarabaeiformia</taxon>
        <taxon>Scarabaeidae</taxon>
        <taxon>Rutelinae</taxon>
        <taxon>Popillia</taxon>
    </lineage>
</organism>
<dbReference type="Pfam" id="PF03184">
    <property type="entry name" value="DDE_1"/>
    <property type="match status" value="1"/>
</dbReference>
<evidence type="ECO:0000313" key="5">
    <source>
        <dbReference type="Proteomes" id="UP001458880"/>
    </source>
</evidence>
<evidence type="ECO:0000256" key="1">
    <source>
        <dbReference type="ARBA" id="ARBA00004123"/>
    </source>
</evidence>
<proteinExistence type="predicted"/>
<dbReference type="InterPro" id="IPR004875">
    <property type="entry name" value="DDE_SF_endonuclease_dom"/>
</dbReference>